<keyword evidence="4 8" id="KW-0732">Signal</keyword>
<dbReference type="InterPro" id="IPR001073">
    <property type="entry name" value="C1q_dom"/>
</dbReference>
<dbReference type="PROSITE" id="PS51041">
    <property type="entry name" value="EMI"/>
    <property type="match status" value="1"/>
</dbReference>
<evidence type="ECO:0000259" key="9">
    <source>
        <dbReference type="PROSITE" id="PS50871"/>
    </source>
</evidence>
<keyword evidence="5" id="KW-0175">Coiled coil</keyword>
<feature type="signal peptide" evidence="8">
    <location>
        <begin position="1"/>
        <end position="16"/>
    </location>
</feature>
<dbReference type="InterPro" id="IPR008983">
    <property type="entry name" value="Tumour_necrosis_fac-like_dom"/>
</dbReference>
<evidence type="ECO:0000256" key="2">
    <source>
        <dbReference type="ARBA" id="ARBA00022525"/>
    </source>
</evidence>
<dbReference type="EMBL" id="JAURVH010001531">
    <property type="protein sequence ID" value="KAK5903916.1"/>
    <property type="molecule type" value="Genomic_DNA"/>
</dbReference>
<evidence type="ECO:0000256" key="4">
    <source>
        <dbReference type="ARBA" id="ARBA00022729"/>
    </source>
</evidence>
<dbReference type="Pfam" id="PF01391">
    <property type="entry name" value="Collagen"/>
    <property type="match status" value="1"/>
</dbReference>
<keyword evidence="3" id="KW-0272">Extracellular matrix</keyword>
<evidence type="ECO:0000256" key="5">
    <source>
        <dbReference type="ARBA" id="ARBA00023054"/>
    </source>
</evidence>
<name>A0AAN8CGV6_CHAGU</name>
<sequence>MRMETVLFYLLAFTLARVSSLGYSESSVQTAQRAASRHRNWCAYVVTRTVSCVMEDGVETYIKPDYQRCTWGQCPRVAYRTYRRPRYKIAYKMVTEMEWKCCHGYSGQDCSDGPKGTTDIRVNGGRPAVTTTDFNTSGGQRGEGDSGKIRQLEETIRGLSKDLHNMQTDLTGINRKLSGLNGAIIPSDAAQPHMKETINSIQTKLDHLYNRTQVHDQTLLNINNHLVNGGGNELDGAAKGGGGPGGKQINTLKEEILTELERRVSLSCSSCQAGVEDLRRQQQEDRERIQGLEKLISSMDVHLRQSLDISRSETQRSQACCNTVTELEKRLSGLEVRVTSTANKCDTIKGRLDKELVGTGGGKGRVTEDKLNGRLRELEKRLNNTVRKTEQRCTNTGNNVKDNVQRDVTQLRNMVLSRLDDHSFKIGKIELDVSVLGDTVTDHSRRLSQLENITTFLDRRLTSTTNMCNETCGPNGKDRKTDDTVKTLQWRVVANQDDIKKFNTKLNDLSVTGDSIIDRVINLTNDVKKIIAVTGESGENFNRIVTEVETLGNDIEDCSVCSSIDEDLRKLANSTEFGLSKCQSDLTDLRKKVDSGETVCSHVCSNLQEEVGRLREEVEECTGQCKVNINDLKKRLDGHGVHNGKLGVDLKSIQGELAEVIVTFNSINGTLKGLGRTVQTHGNTLTDLTNSKDNIFSEVDDLQKELTGHVDDSKIQFDNMGKEIQIIRSNYVTEVGGVPAVQRRPGQKTLEAGGSVRTLRLFFRQPGDHIDNIQSVQLVNVHSDINRLNSSVLDLAKEFHSFIEQDFMGPPGLPGPRGEKGESGIQGPIGSQGRVGPQGREGRQGQAGPPGLRGEQGLAGSDAHVPRLSFSAALTRPMRSAGTIVFNEIFVNENNSYDPKTGYFTAPVSGKYFFSGILTGHKNMKIEAVLSKSNTGVARVDSAGYQPEGLEKPMAEAKHIPGALAVFNIILPMEVGDTVCIDLVTGKLAFSSEPLTIFSGMLLYETI</sequence>
<dbReference type="Pfam" id="PF07546">
    <property type="entry name" value="EMI"/>
    <property type="match status" value="1"/>
</dbReference>
<protein>
    <recommendedName>
        <fullName evidence="13">EMILIN-1-like</fullName>
    </recommendedName>
</protein>
<feature type="region of interest" description="Disordered" evidence="7">
    <location>
        <begin position="124"/>
        <end position="146"/>
    </location>
</feature>
<dbReference type="InterPro" id="IPR050392">
    <property type="entry name" value="Collagen/C1q_domain"/>
</dbReference>
<feature type="domain" description="EMI" evidence="10">
    <location>
        <begin position="38"/>
        <end position="112"/>
    </location>
</feature>
<keyword evidence="2" id="KW-0964">Secreted</keyword>
<reference evidence="11 12" key="1">
    <citation type="journal article" date="2023" name="Mol. Biol. Evol.">
        <title>Genomics of Secondarily Temperate Adaptation in the Only Non-Antarctic Icefish.</title>
        <authorList>
            <person name="Rivera-Colon A.G."/>
            <person name="Rayamajhi N."/>
            <person name="Minhas B.F."/>
            <person name="Madrigal G."/>
            <person name="Bilyk K.T."/>
            <person name="Yoon V."/>
            <person name="Hune M."/>
            <person name="Gregory S."/>
            <person name="Cheng C.H.C."/>
            <person name="Catchen J.M."/>
        </authorList>
    </citation>
    <scope>NUCLEOTIDE SEQUENCE [LARGE SCALE GENOMIC DNA]</scope>
    <source>
        <tissue evidence="11">White muscle</tissue>
    </source>
</reference>
<dbReference type="Gene3D" id="1.20.58.60">
    <property type="match status" value="1"/>
</dbReference>
<evidence type="ECO:0000256" key="6">
    <source>
        <dbReference type="ARBA" id="ARBA00023157"/>
    </source>
</evidence>
<dbReference type="PROSITE" id="PS50871">
    <property type="entry name" value="C1Q"/>
    <property type="match status" value="1"/>
</dbReference>
<dbReference type="Proteomes" id="UP001331515">
    <property type="component" value="Unassembled WGS sequence"/>
</dbReference>
<evidence type="ECO:0000256" key="7">
    <source>
        <dbReference type="SAM" id="MobiDB-lite"/>
    </source>
</evidence>
<evidence type="ECO:0000259" key="10">
    <source>
        <dbReference type="PROSITE" id="PS51041"/>
    </source>
</evidence>
<dbReference type="Gene3D" id="2.60.120.40">
    <property type="match status" value="1"/>
</dbReference>
<keyword evidence="6" id="KW-1015">Disulfide bond</keyword>
<gene>
    <name evidence="11" type="ORF">CgunFtcFv8_007658</name>
</gene>
<evidence type="ECO:0000313" key="12">
    <source>
        <dbReference type="Proteomes" id="UP001331515"/>
    </source>
</evidence>
<keyword evidence="12" id="KW-1185">Reference proteome</keyword>
<feature type="chain" id="PRO_5042975154" description="EMILIN-1-like" evidence="8">
    <location>
        <begin position="17"/>
        <end position="1007"/>
    </location>
</feature>
<dbReference type="Pfam" id="PF00386">
    <property type="entry name" value="C1q"/>
    <property type="match status" value="1"/>
</dbReference>
<evidence type="ECO:0000256" key="1">
    <source>
        <dbReference type="ARBA" id="ARBA00004498"/>
    </source>
</evidence>
<accession>A0AAN8CGV6</accession>
<evidence type="ECO:0000256" key="3">
    <source>
        <dbReference type="ARBA" id="ARBA00022530"/>
    </source>
</evidence>
<dbReference type="AlphaFoldDB" id="A0AAN8CGV6"/>
<evidence type="ECO:0000256" key="8">
    <source>
        <dbReference type="SAM" id="SignalP"/>
    </source>
</evidence>
<evidence type="ECO:0008006" key="13">
    <source>
        <dbReference type="Google" id="ProtNLM"/>
    </source>
</evidence>
<feature type="compositionally biased region" description="Polar residues" evidence="7">
    <location>
        <begin position="129"/>
        <end position="138"/>
    </location>
</feature>
<dbReference type="InterPro" id="IPR008160">
    <property type="entry name" value="Collagen"/>
</dbReference>
<dbReference type="PANTHER" id="PTHR15427">
    <property type="entry name" value="EMILIN ELASTIN MICROFIBRIL INTERFACE-LOCATED PROTEIN ELASTIN MICROFIBRIL INTERFACER"/>
    <property type="match status" value="1"/>
</dbReference>
<organism evidence="11 12">
    <name type="scientific">Champsocephalus gunnari</name>
    <name type="common">Mackerel icefish</name>
    <dbReference type="NCBI Taxonomy" id="52237"/>
    <lineage>
        <taxon>Eukaryota</taxon>
        <taxon>Metazoa</taxon>
        <taxon>Chordata</taxon>
        <taxon>Craniata</taxon>
        <taxon>Vertebrata</taxon>
        <taxon>Euteleostomi</taxon>
        <taxon>Actinopterygii</taxon>
        <taxon>Neopterygii</taxon>
        <taxon>Teleostei</taxon>
        <taxon>Neoteleostei</taxon>
        <taxon>Acanthomorphata</taxon>
        <taxon>Eupercaria</taxon>
        <taxon>Perciformes</taxon>
        <taxon>Notothenioidei</taxon>
        <taxon>Channichthyidae</taxon>
        <taxon>Champsocephalus</taxon>
    </lineage>
</organism>
<evidence type="ECO:0000313" key="11">
    <source>
        <dbReference type="EMBL" id="KAK5903916.1"/>
    </source>
</evidence>
<proteinExistence type="predicted"/>
<comment type="caution">
    <text evidence="11">The sequence shown here is derived from an EMBL/GenBank/DDBJ whole genome shotgun (WGS) entry which is preliminary data.</text>
</comment>
<dbReference type="SUPFAM" id="SSF49842">
    <property type="entry name" value="TNF-like"/>
    <property type="match status" value="1"/>
</dbReference>
<dbReference type="PANTHER" id="PTHR15427:SF1">
    <property type="entry name" value="EMILIN-1"/>
    <property type="match status" value="1"/>
</dbReference>
<comment type="subcellular location">
    <subcellularLocation>
        <location evidence="1">Secreted</location>
        <location evidence="1">Extracellular space</location>
        <location evidence="1">Extracellular matrix</location>
    </subcellularLocation>
</comment>
<dbReference type="InterPro" id="IPR011489">
    <property type="entry name" value="EMI_domain"/>
</dbReference>
<dbReference type="SMART" id="SM00110">
    <property type="entry name" value="C1Q"/>
    <property type="match status" value="1"/>
</dbReference>
<feature type="domain" description="C1q" evidence="9">
    <location>
        <begin position="863"/>
        <end position="1007"/>
    </location>
</feature>
<feature type="region of interest" description="Disordered" evidence="7">
    <location>
        <begin position="807"/>
        <end position="860"/>
    </location>
</feature>